<evidence type="ECO:0000313" key="12">
    <source>
        <dbReference type="EMBL" id="MBF1165432.1"/>
    </source>
</evidence>
<feature type="coiled-coil region" evidence="8">
    <location>
        <begin position="180"/>
        <end position="214"/>
    </location>
</feature>
<feature type="domain" description="PAS" evidence="10">
    <location>
        <begin position="456"/>
        <end position="528"/>
    </location>
</feature>
<dbReference type="AlphaFoldDB" id="A0A930BVA3"/>
<dbReference type="Pfam" id="PF13185">
    <property type="entry name" value="GAF_2"/>
    <property type="match status" value="1"/>
</dbReference>
<dbReference type="InterPro" id="IPR036890">
    <property type="entry name" value="HATPase_C_sf"/>
</dbReference>
<evidence type="ECO:0000256" key="6">
    <source>
        <dbReference type="ARBA" id="ARBA00022777"/>
    </source>
</evidence>
<dbReference type="CDD" id="cd00130">
    <property type="entry name" value="PAS"/>
    <property type="match status" value="2"/>
</dbReference>
<dbReference type="Gene3D" id="3.30.450.40">
    <property type="match status" value="1"/>
</dbReference>
<dbReference type="PROSITE" id="PS50112">
    <property type="entry name" value="PAS"/>
    <property type="match status" value="2"/>
</dbReference>
<reference evidence="12" key="1">
    <citation type="submission" date="2020-04" db="EMBL/GenBank/DDBJ databases">
        <title>Deep metagenomics examines the oral microbiome during advanced dental caries in children, revealing novel taxa and co-occurrences with host molecules.</title>
        <authorList>
            <person name="Baker J.L."/>
            <person name="Morton J.T."/>
            <person name="Dinis M."/>
            <person name="Alvarez R."/>
            <person name="Tran N.C."/>
            <person name="Knight R."/>
            <person name="Edlund A."/>
        </authorList>
    </citation>
    <scope>NUCLEOTIDE SEQUENCE</scope>
    <source>
        <strain evidence="12">JCVI_32_bin.24</strain>
    </source>
</reference>
<dbReference type="Pfam" id="PF02518">
    <property type="entry name" value="HATPase_c"/>
    <property type="match status" value="1"/>
</dbReference>
<dbReference type="Pfam" id="PF13188">
    <property type="entry name" value="PAS_8"/>
    <property type="match status" value="1"/>
</dbReference>
<evidence type="ECO:0000259" key="11">
    <source>
        <dbReference type="PROSITE" id="PS50113"/>
    </source>
</evidence>
<dbReference type="GO" id="GO:0000155">
    <property type="term" value="F:phosphorelay sensor kinase activity"/>
    <property type="evidence" value="ECO:0007669"/>
    <property type="project" value="InterPro"/>
</dbReference>
<comment type="catalytic activity">
    <reaction evidence="1">
        <text>ATP + protein L-histidine = ADP + protein N-phospho-L-histidine.</text>
        <dbReference type="EC" id="2.7.13.3"/>
    </reaction>
</comment>
<protein>
    <recommendedName>
        <fullName evidence="3">histidine kinase</fullName>
        <ecNumber evidence="3">2.7.13.3</ecNumber>
    </recommendedName>
</protein>
<dbReference type="SMART" id="SM00091">
    <property type="entry name" value="PAS"/>
    <property type="match status" value="3"/>
</dbReference>
<feature type="non-terminal residue" evidence="12">
    <location>
        <position position="952"/>
    </location>
</feature>
<dbReference type="GO" id="GO:0005886">
    <property type="term" value="C:plasma membrane"/>
    <property type="evidence" value="ECO:0007669"/>
    <property type="project" value="TreeGrafter"/>
</dbReference>
<dbReference type="InterPro" id="IPR012312">
    <property type="entry name" value="Hemerythrin-like"/>
</dbReference>
<dbReference type="NCBIfam" id="TIGR00229">
    <property type="entry name" value="sensory_box"/>
    <property type="match status" value="2"/>
</dbReference>
<dbReference type="InterPro" id="IPR035938">
    <property type="entry name" value="Hemerythrin-like_sf"/>
</dbReference>
<dbReference type="NCBIfam" id="NF033749">
    <property type="entry name" value="bact_hemeryth"/>
    <property type="match status" value="1"/>
</dbReference>
<dbReference type="PANTHER" id="PTHR43047:SF71">
    <property type="entry name" value="HISTIDINE KINASE CONTAINING CHEY-HOMOLOGOUS RECEIVER DOMAIN-RELATED"/>
    <property type="match status" value="1"/>
</dbReference>
<accession>A0A930BVA3</accession>
<dbReference type="InterPro" id="IPR005467">
    <property type="entry name" value="His_kinase_dom"/>
</dbReference>
<dbReference type="InterPro" id="IPR003018">
    <property type="entry name" value="GAF"/>
</dbReference>
<dbReference type="SMART" id="SM00388">
    <property type="entry name" value="HisKA"/>
    <property type="match status" value="1"/>
</dbReference>
<dbReference type="InterPro" id="IPR035965">
    <property type="entry name" value="PAS-like_dom_sf"/>
</dbReference>
<evidence type="ECO:0000256" key="4">
    <source>
        <dbReference type="ARBA" id="ARBA00022679"/>
    </source>
</evidence>
<keyword evidence="4" id="KW-0808">Transferase</keyword>
<feature type="domain" description="PAS" evidence="10">
    <location>
        <begin position="352"/>
        <end position="386"/>
    </location>
</feature>
<evidence type="ECO:0000256" key="3">
    <source>
        <dbReference type="ARBA" id="ARBA00012438"/>
    </source>
</evidence>
<dbReference type="PROSITE" id="PS50113">
    <property type="entry name" value="PAC"/>
    <property type="match status" value="2"/>
</dbReference>
<dbReference type="EC" id="2.7.13.3" evidence="3"/>
<dbReference type="InterPro" id="IPR000700">
    <property type="entry name" value="PAS-assoc_C"/>
</dbReference>
<dbReference type="CDD" id="cd00082">
    <property type="entry name" value="HisKA"/>
    <property type="match status" value="1"/>
</dbReference>
<keyword evidence="5" id="KW-0479">Metal-binding</keyword>
<keyword evidence="7" id="KW-0408">Iron</keyword>
<sequence>MNSIDIFPWDDNFNTGLPTVDEQHRNLVRLINQLAGHVAFRSESLVLDRLFDELTDYTVYHFTSEEAIWRQFMPDDRHEIEHRKTHAFFVQEVTRLRGELSTRPLIAVAEEVLGFLARWLASHILESDRAMAYTVHALQEGLPLEAAQARAKELMGGNTRTLIDLILSIYGTLSNNTLHLMRELAEHRELEASLQEAKAALEDSKNLLQSVVDAAPVRIFWKDRQLNYLGCNPAFARDAGKRDPGDVIGHDDYAMAWAAQADLYRADDLTVIETGQPKLDYEEPQTTPDGGTLWLRSSKVPLKGRHNEIIGVLGVYDDVTDRKAAVEALRHSEHKFHSLYSAMNEGVALHELIVDGNGQPVDYRLLDVNPAFETILGISRQQAVGRLASEVFGEVPFLADYAQVALTGKALRFQPPFAPMGKVFSISVFSPGRNQFATVFKDVTEKVRAEDSLREKEERLRLALHAANQAWFDLDLLTGAVTVSPNYPQMIGYPSEGFESSLDSWLKQIHPDDLDGLKQQIARCLADGGPKTMEYRRRTAAGDWIWLESVGEVVKWDAAGRPLRMIGIHTDITERKQSLNEQKRLNRALRLLSECNLALVRNEDEIRLLNDICHLIVGTGGYLMTWVGYAEDDPERTVRPMAQAGYDDGYLCRTRISWDAHSEFGQGPTGKAIRSRRPEINQNVLDNSQLKPWRAAAIARGYQASIALPLQHGETMLGALCVYAAEPNAFGADEVQLLEELAGNLAFGIIGLRNRTQREQAEAANRAKSSFIANMSHEIRTPLNAISGMVHLMRRSGVGAEQAERLDKIDAASQHLLETINAVLDLSKIDAGKLELEEAAIDPDAILTSAAAMVQEKAQARKVALIVHPLPESLPLLGDKTRLQQALLNYLSNAVKFTEAGSIEVGCRILERTADTVKLRFEVRDTGIGIAPEAMPRLFSAFEQADNSTTRK</sequence>
<dbReference type="SUPFAM" id="SSF47384">
    <property type="entry name" value="Homodimeric domain of signal transducing histidine kinase"/>
    <property type="match status" value="1"/>
</dbReference>
<dbReference type="InterPro" id="IPR001610">
    <property type="entry name" value="PAC"/>
</dbReference>
<evidence type="ECO:0000259" key="10">
    <source>
        <dbReference type="PROSITE" id="PS50112"/>
    </source>
</evidence>
<proteinExistence type="inferred from homology"/>
<dbReference type="EMBL" id="JABZMI010000205">
    <property type="protein sequence ID" value="MBF1165432.1"/>
    <property type="molecule type" value="Genomic_DNA"/>
</dbReference>
<dbReference type="SMART" id="SM00086">
    <property type="entry name" value="PAC"/>
    <property type="match status" value="2"/>
</dbReference>
<dbReference type="InterPro" id="IPR003661">
    <property type="entry name" value="HisK_dim/P_dom"/>
</dbReference>
<dbReference type="SUPFAM" id="SSF55785">
    <property type="entry name" value="PYP-like sensor domain (PAS domain)"/>
    <property type="match status" value="3"/>
</dbReference>
<dbReference type="Pfam" id="PF00512">
    <property type="entry name" value="HisKA"/>
    <property type="match status" value="1"/>
</dbReference>
<dbReference type="Proteomes" id="UP000718593">
    <property type="component" value="Unassembled WGS sequence"/>
</dbReference>
<dbReference type="Pfam" id="PF08447">
    <property type="entry name" value="PAS_3"/>
    <property type="match status" value="1"/>
</dbReference>
<dbReference type="Gene3D" id="3.30.450.20">
    <property type="entry name" value="PAS domain"/>
    <property type="match status" value="3"/>
</dbReference>
<evidence type="ECO:0000256" key="2">
    <source>
        <dbReference type="ARBA" id="ARBA00010587"/>
    </source>
</evidence>
<comment type="similarity">
    <text evidence="2">Belongs to the hemerythrin family.</text>
</comment>
<evidence type="ECO:0000259" key="9">
    <source>
        <dbReference type="PROSITE" id="PS50109"/>
    </source>
</evidence>
<feature type="domain" description="PAC" evidence="11">
    <location>
        <begin position="531"/>
        <end position="584"/>
    </location>
</feature>
<dbReference type="InterPro" id="IPR029016">
    <property type="entry name" value="GAF-like_dom_sf"/>
</dbReference>
<feature type="domain" description="Histidine kinase" evidence="9">
    <location>
        <begin position="774"/>
        <end position="952"/>
    </location>
</feature>
<dbReference type="Gene3D" id="1.10.287.130">
    <property type="match status" value="1"/>
</dbReference>
<dbReference type="Gene3D" id="3.30.565.10">
    <property type="entry name" value="Histidine kinase-like ATPase, C-terminal domain"/>
    <property type="match status" value="1"/>
</dbReference>
<dbReference type="PANTHER" id="PTHR43047">
    <property type="entry name" value="TWO-COMPONENT HISTIDINE PROTEIN KINASE"/>
    <property type="match status" value="1"/>
</dbReference>
<evidence type="ECO:0000256" key="8">
    <source>
        <dbReference type="SAM" id="Coils"/>
    </source>
</evidence>
<dbReference type="PROSITE" id="PS50109">
    <property type="entry name" value="HIS_KIN"/>
    <property type="match status" value="1"/>
</dbReference>
<dbReference type="GO" id="GO:0009927">
    <property type="term" value="F:histidine phosphotransfer kinase activity"/>
    <property type="evidence" value="ECO:0007669"/>
    <property type="project" value="TreeGrafter"/>
</dbReference>
<evidence type="ECO:0000256" key="7">
    <source>
        <dbReference type="ARBA" id="ARBA00023004"/>
    </source>
</evidence>
<dbReference type="SMART" id="SM00387">
    <property type="entry name" value="HATPase_c"/>
    <property type="match status" value="1"/>
</dbReference>
<dbReference type="SUPFAM" id="SSF47188">
    <property type="entry name" value="Hemerythrin-like"/>
    <property type="match status" value="1"/>
</dbReference>
<dbReference type="InterPro" id="IPR012827">
    <property type="entry name" value="Hemerythrin_metal-bd"/>
</dbReference>
<organism evidence="12 13">
    <name type="scientific">Dechloromonas agitata</name>
    <dbReference type="NCBI Taxonomy" id="73030"/>
    <lineage>
        <taxon>Bacteria</taxon>
        <taxon>Pseudomonadati</taxon>
        <taxon>Pseudomonadota</taxon>
        <taxon>Betaproteobacteria</taxon>
        <taxon>Rhodocyclales</taxon>
        <taxon>Azonexaceae</taxon>
        <taxon>Dechloromonas</taxon>
    </lineage>
</organism>
<gene>
    <name evidence="12" type="ORF">HXL68_10360</name>
</gene>
<dbReference type="SUPFAM" id="SSF55781">
    <property type="entry name" value="GAF domain-like"/>
    <property type="match status" value="1"/>
</dbReference>
<keyword evidence="6" id="KW-0418">Kinase</keyword>
<feature type="domain" description="PAC" evidence="11">
    <location>
        <begin position="279"/>
        <end position="331"/>
    </location>
</feature>
<dbReference type="InterPro" id="IPR000014">
    <property type="entry name" value="PAS"/>
</dbReference>
<keyword evidence="8" id="KW-0175">Coiled coil</keyword>
<evidence type="ECO:0000256" key="5">
    <source>
        <dbReference type="ARBA" id="ARBA00022723"/>
    </source>
</evidence>
<evidence type="ECO:0000256" key="1">
    <source>
        <dbReference type="ARBA" id="ARBA00000085"/>
    </source>
</evidence>
<evidence type="ECO:0000313" key="13">
    <source>
        <dbReference type="Proteomes" id="UP000718593"/>
    </source>
</evidence>
<dbReference type="Gene3D" id="1.20.120.50">
    <property type="entry name" value="Hemerythrin-like"/>
    <property type="match status" value="1"/>
</dbReference>
<dbReference type="GO" id="GO:0046872">
    <property type="term" value="F:metal ion binding"/>
    <property type="evidence" value="ECO:0007669"/>
    <property type="project" value="UniProtKB-KW"/>
</dbReference>
<name>A0A930BVA3_9RHOO</name>
<dbReference type="InterPro" id="IPR003594">
    <property type="entry name" value="HATPase_dom"/>
</dbReference>
<dbReference type="SUPFAM" id="SSF55874">
    <property type="entry name" value="ATPase domain of HSP90 chaperone/DNA topoisomerase II/histidine kinase"/>
    <property type="match status" value="1"/>
</dbReference>
<dbReference type="InterPro" id="IPR013656">
    <property type="entry name" value="PAS_4"/>
</dbReference>
<dbReference type="CDD" id="cd12107">
    <property type="entry name" value="Hemerythrin"/>
    <property type="match status" value="1"/>
</dbReference>
<dbReference type="Pfam" id="PF01814">
    <property type="entry name" value="Hemerythrin"/>
    <property type="match status" value="1"/>
</dbReference>
<dbReference type="InterPro" id="IPR036097">
    <property type="entry name" value="HisK_dim/P_sf"/>
</dbReference>
<dbReference type="Pfam" id="PF08448">
    <property type="entry name" value="PAS_4"/>
    <property type="match status" value="1"/>
</dbReference>
<comment type="caution">
    <text evidence="12">The sequence shown here is derived from an EMBL/GenBank/DDBJ whole genome shotgun (WGS) entry which is preliminary data.</text>
</comment>
<dbReference type="InterPro" id="IPR013655">
    <property type="entry name" value="PAS_fold_3"/>
</dbReference>
<dbReference type="NCBIfam" id="TIGR02481">
    <property type="entry name" value="hemeryth_dom"/>
    <property type="match status" value="1"/>
</dbReference>